<protein>
    <submittedName>
        <fullName evidence="1">Uncharacterized protein</fullName>
    </submittedName>
</protein>
<dbReference type="AlphaFoldDB" id="A0A0A9D040"/>
<evidence type="ECO:0000313" key="1">
    <source>
        <dbReference type="EMBL" id="JAD77087.1"/>
    </source>
</evidence>
<accession>A0A0A9D040</accession>
<reference evidence="1" key="2">
    <citation type="journal article" date="2015" name="Data Brief">
        <title>Shoot transcriptome of the giant reed, Arundo donax.</title>
        <authorList>
            <person name="Barrero R.A."/>
            <person name="Guerrero F.D."/>
            <person name="Moolhuijzen P."/>
            <person name="Goolsby J.A."/>
            <person name="Tidwell J."/>
            <person name="Bellgard S.E."/>
            <person name="Bellgard M.I."/>
        </authorList>
    </citation>
    <scope>NUCLEOTIDE SEQUENCE</scope>
    <source>
        <tissue evidence="1">Shoot tissue taken approximately 20 cm above the soil surface</tissue>
    </source>
</reference>
<dbReference type="EMBL" id="GBRH01220808">
    <property type="protein sequence ID" value="JAD77087.1"/>
    <property type="molecule type" value="Transcribed_RNA"/>
</dbReference>
<sequence length="82" mass="9387">MMLDLILSECAEENFMRIMDKSNAGLHSNVRRLSLQYDNGHHWRCGSSHKSITCSISCNLWRLSFLAHASPFRVQLSSGINY</sequence>
<name>A0A0A9D040_ARUDO</name>
<organism evidence="1">
    <name type="scientific">Arundo donax</name>
    <name type="common">Giant reed</name>
    <name type="synonym">Donax arundinaceus</name>
    <dbReference type="NCBI Taxonomy" id="35708"/>
    <lineage>
        <taxon>Eukaryota</taxon>
        <taxon>Viridiplantae</taxon>
        <taxon>Streptophyta</taxon>
        <taxon>Embryophyta</taxon>
        <taxon>Tracheophyta</taxon>
        <taxon>Spermatophyta</taxon>
        <taxon>Magnoliopsida</taxon>
        <taxon>Liliopsida</taxon>
        <taxon>Poales</taxon>
        <taxon>Poaceae</taxon>
        <taxon>PACMAD clade</taxon>
        <taxon>Arundinoideae</taxon>
        <taxon>Arundineae</taxon>
        <taxon>Arundo</taxon>
    </lineage>
</organism>
<proteinExistence type="predicted"/>
<reference evidence="1" key="1">
    <citation type="submission" date="2014-09" db="EMBL/GenBank/DDBJ databases">
        <authorList>
            <person name="Magalhaes I.L.F."/>
            <person name="Oliveira U."/>
            <person name="Santos F.R."/>
            <person name="Vidigal T.H.D.A."/>
            <person name="Brescovit A.D."/>
            <person name="Santos A.J."/>
        </authorList>
    </citation>
    <scope>NUCLEOTIDE SEQUENCE</scope>
    <source>
        <tissue evidence="1">Shoot tissue taken approximately 20 cm above the soil surface</tissue>
    </source>
</reference>